<name>A0ABR2M9R8_9ASPA</name>
<keyword evidence="2" id="KW-1185">Reference proteome</keyword>
<accession>A0ABR2M9R8</accession>
<protein>
    <submittedName>
        <fullName evidence="1">Uncharacterized protein</fullName>
    </submittedName>
</protein>
<reference evidence="1 2" key="1">
    <citation type="journal article" date="2022" name="Nat. Plants">
        <title>Genomes of leafy and leafless Platanthera orchids illuminate the evolution of mycoheterotrophy.</title>
        <authorList>
            <person name="Li M.H."/>
            <person name="Liu K.W."/>
            <person name="Li Z."/>
            <person name="Lu H.C."/>
            <person name="Ye Q.L."/>
            <person name="Zhang D."/>
            <person name="Wang J.Y."/>
            <person name="Li Y.F."/>
            <person name="Zhong Z.M."/>
            <person name="Liu X."/>
            <person name="Yu X."/>
            <person name="Liu D.K."/>
            <person name="Tu X.D."/>
            <person name="Liu B."/>
            <person name="Hao Y."/>
            <person name="Liao X.Y."/>
            <person name="Jiang Y.T."/>
            <person name="Sun W.H."/>
            <person name="Chen J."/>
            <person name="Chen Y.Q."/>
            <person name="Ai Y."/>
            <person name="Zhai J.W."/>
            <person name="Wu S.S."/>
            <person name="Zhou Z."/>
            <person name="Hsiao Y.Y."/>
            <person name="Wu W.L."/>
            <person name="Chen Y.Y."/>
            <person name="Lin Y.F."/>
            <person name="Hsu J.L."/>
            <person name="Li C.Y."/>
            <person name="Wang Z.W."/>
            <person name="Zhao X."/>
            <person name="Zhong W.Y."/>
            <person name="Ma X.K."/>
            <person name="Ma L."/>
            <person name="Huang J."/>
            <person name="Chen G.Z."/>
            <person name="Huang M.Z."/>
            <person name="Huang L."/>
            <person name="Peng D.H."/>
            <person name="Luo Y.B."/>
            <person name="Zou S.Q."/>
            <person name="Chen S.P."/>
            <person name="Lan S."/>
            <person name="Tsai W.C."/>
            <person name="Van de Peer Y."/>
            <person name="Liu Z.J."/>
        </authorList>
    </citation>
    <scope>NUCLEOTIDE SEQUENCE [LARGE SCALE GENOMIC DNA]</scope>
    <source>
        <strain evidence="1">Lor288</strain>
    </source>
</reference>
<sequence>MVAGLHLHRHLRISKHPLPRFPSHTIHLTFPGVRHPHSKFCNIIPTFCGSRYLVSTTYFYGGVSGPDDPLIFNQIVDGTFWTIVNNTTDYIVGAASSYKGIFLSRGDEDEGLSG</sequence>
<dbReference type="EMBL" id="JBBWWR010000010">
    <property type="protein sequence ID" value="KAK8960637.1"/>
    <property type="molecule type" value="Genomic_DNA"/>
</dbReference>
<organism evidence="1 2">
    <name type="scientific">Platanthera guangdongensis</name>
    <dbReference type="NCBI Taxonomy" id="2320717"/>
    <lineage>
        <taxon>Eukaryota</taxon>
        <taxon>Viridiplantae</taxon>
        <taxon>Streptophyta</taxon>
        <taxon>Embryophyta</taxon>
        <taxon>Tracheophyta</taxon>
        <taxon>Spermatophyta</taxon>
        <taxon>Magnoliopsida</taxon>
        <taxon>Liliopsida</taxon>
        <taxon>Asparagales</taxon>
        <taxon>Orchidaceae</taxon>
        <taxon>Orchidoideae</taxon>
        <taxon>Orchideae</taxon>
        <taxon>Orchidinae</taxon>
        <taxon>Platanthera</taxon>
    </lineage>
</organism>
<evidence type="ECO:0000313" key="2">
    <source>
        <dbReference type="Proteomes" id="UP001412067"/>
    </source>
</evidence>
<evidence type="ECO:0000313" key="1">
    <source>
        <dbReference type="EMBL" id="KAK8960637.1"/>
    </source>
</evidence>
<dbReference type="Proteomes" id="UP001412067">
    <property type="component" value="Unassembled WGS sequence"/>
</dbReference>
<comment type="caution">
    <text evidence="1">The sequence shown here is derived from an EMBL/GenBank/DDBJ whole genome shotgun (WGS) entry which is preliminary data.</text>
</comment>
<proteinExistence type="predicted"/>
<gene>
    <name evidence="1" type="ORF">KSP40_PGU018030</name>
</gene>